<evidence type="ECO:0000259" key="10">
    <source>
        <dbReference type="Pfam" id="PF14416"/>
    </source>
</evidence>
<dbReference type="InterPro" id="IPR026057">
    <property type="entry name" value="TBL_C"/>
</dbReference>
<reference evidence="12" key="2">
    <citation type="submission" date="2025-08" db="UniProtKB">
        <authorList>
            <consortium name="RefSeq"/>
        </authorList>
    </citation>
    <scope>IDENTIFICATION</scope>
    <source>
        <tissue evidence="12">Leaf</tissue>
    </source>
</reference>
<keyword evidence="3 8" id="KW-0812">Transmembrane</keyword>
<keyword evidence="6 8" id="KW-0472">Membrane</keyword>
<keyword evidence="4" id="KW-0735">Signal-anchor</keyword>
<evidence type="ECO:0000313" key="12">
    <source>
        <dbReference type="RefSeq" id="XP_031390801.1"/>
    </source>
</evidence>
<feature type="domain" description="Trichome birefringence-like N-terminal" evidence="10">
    <location>
        <begin position="115"/>
        <end position="168"/>
    </location>
</feature>
<evidence type="ECO:0000256" key="6">
    <source>
        <dbReference type="ARBA" id="ARBA00023136"/>
    </source>
</evidence>
<dbReference type="GeneID" id="116203268"/>
<dbReference type="GO" id="GO:0005794">
    <property type="term" value="C:Golgi apparatus"/>
    <property type="evidence" value="ECO:0007669"/>
    <property type="project" value="TreeGrafter"/>
</dbReference>
<dbReference type="InterPro" id="IPR029962">
    <property type="entry name" value="TBL"/>
</dbReference>
<evidence type="ECO:0000256" key="7">
    <source>
        <dbReference type="SAM" id="MobiDB-lite"/>
    </source>
</evidence>
<dbReference type="GO" id="GO:0016413">
    <property type="term" value="F:O-acetyltransferase activity"/>
    <property type="evidence" value="ECO:0007669"/>
    <property type="project" value="InterPro"/>
</dbReference>
<keyword evidence="5 8" id="KW-1133">Transmembrane helix</keyword>
<keyword evidence="11" id="KW-1185">Reference proteome</keyword>
<feature type="compositionally biased region" description="Pro residues" evidence="7">
    <location>
        <begin position="76"/>
        <end position="89"/>
    </location>
</feature>
<feature type="domain" description="Trichome birefringence-like C-terminal" evidence="9">
    <location>
        <begin position="172"/>
        <end position="455"/>
    </location>
</feature>
<evidence type="ECO:0000256" key="4">
    <source>
        <dbReference type="ARBA" id="ARBA00022968"/>
    </source>
</evidence>
<dbReference type="RefSeq" id="XP_031390801.1">
    <property type="nucleotide sequence ID" value="XM_031534941.1"/>
</dbReference>
<gene>
    <name evidence="12" type="primary">LOC116203268</name>
</gene>
<comment type="subcellular location">
    <subcellularLocation>
        <location evidence="1">Membrane</location>
        <topology evidence="1">Single-pass membrane protein</topology>
    </subcellularLocation>
</comment>
<name>A0A6P8DBC8_PUNGR</name>
<evidence type="ECO:0000256" key="5">
    <source>
        <dbReference type="ARBA" id="ARBA00022989"/>
    </source>
</evidence>
<evidence type="ECO:0000313" key="11">
    <source>
        <dbReference type="Proteomes" id="UP000515151"/>
    </source>
</evidence>
<evidence type="ECO:0000256" key="3">
    <source>
        <dbReference type="ARBA" id="ARBA00022692"/>
    </source>
</evidence>
<dbReference type="PANTHER" id="PTHR32285">
    <property type="entry name" value="PROTEIN TRICHOME BIREFRINGENCE-LIKE 9-RELATED"/>
    <property type="match status" value="1"/>
</dbReference>
<accession>A0A6P8DBC8</accession>
<dbReference type="InterPro" id="IPR025846">
    <property type="entry name" value="TBL_N"/>
</dbReference>
<dbReference type="OrthoDB" id="630188at2759"/>
<comment type="similarity">
    <text evidence="2">Belongs to the PC-esterase family. TBL subfamily.</text>
</comment>
<dbReference type="Pfam" id="PF13839">
    <property type="entry name" value="PC-Esterase"/>
    <property type="match status" value="1"/>
</dbReference>
<protein>
    <submittedName>
        <fullName evidence="12">Protein trichome birefringence-like 19</fullName>
    </submittedName>
</protein>
<dbReference type="Pfam" id="PF14416">
    <property type="entry name" value="PMR5N"/>
    <property type="match status" value="1"/>
</dbReference>
<dbReference type="PANTHER" id="PTHR32285:SF48">
    <property type="entry name" value="PROTEIN TRICHOME BIREFRINGENCE-LIKE 19"/>
    <property type="match status" value="1"/>
</dbReference>
<dbReference type="Proteomes" id="UP000515151">
    <property type="component" value="Chromosome 4"/>
</dbReference>
<evidence type="ECO:0000259" key="9">
    <source>
        <dbReference type="Pfam" id="PF13839"/>
    </source>
</evidence>
<proteinExistence type="inferred from homology"/>
<dbReference type="AlphaFoldDB" id="A0A6P8DBC8"/>
<evidence type="ECO:0000256" key="8">
    <source>
        <dbReference type="SAM" id="Phobius"/>
    </source>
</evidence>
<evidence type="ECO:0000256" key="2">
    <source>
        <dbReference type="ARBA" id="ARBA00007727"/>
    </source>
</evidence>
<organism evidence="11 12">
    <name type="scientific">Punica granatum</name>
    <name type="common">Pomegranate</name>
    <dbReference type="NCBI Taxonomy" id="22663"/>
    <lineage>
        <taxon>Eukaryota</taxon>
        <taxon>Viridiplantae</taxon>
        <taxon>Streptophyta</taxon>
        <taxon>Embryophyta</taxon>
        <taxon>Tracheophyta</taxon>
        <taxon>Spermatophyta</taxon>
        <taxon>Magnoliopsida</taxon>
        <taxon>eudicotyledons</taxon>
        <taxon>Gunneridae</taxon>
        <taxon>Pentapetalae</taxon>
        <taxon>rosids</taxon>
        <taxon>malvids</taxon>
        <taxon>Myrtales</taxon>
        <taxon>Lythraceae</taxon>
        <taxon>Punica</taxon>
    </lineage>
</organism>
<dbReference type="GO" id="GO:0016020">
    <property type="term" value="C:membrane"/>
    <property type="evidence" value="ECO:0007669"/>
    <property type="project" value="UniProtKB-SubCell"/>
</dbReference>
<reference evidence="11" key="1">
    <citation type="journal article" date="2020" name="Plant Biotechnol. J.">
        <title>The pomegranate (Punica granatum L.) draft genome dissects genetic divergence between soft- and hard-seeded cultivars.</title>
        <authorList>
            <person name="Luo X."/>
            <person name="Li H."/>
            <person name="Wu Z."/>
            <person name="Yao W."/>
            <person name="Zhao P."/>
            <person name="Cao D."/>
            <person name="Yu H."/>
            <person name="Li K."/>
            <person name="Poudel K."/>
            <person name="Zhao D."/>
            <person name="Zhang F."/>
            <person name="Xia X."/>
            <person name="Chen L."/>
            <person name="Wang Q."/>
            <person name="Jing D."/>
            <person name="Cao S."/>
        </authorList>
    </citation>
    <scope>NUCLEOTIDE SEQUENCE [LARGE SCALE GENOMIC DNA]</scope>
    <source>
        <strain evidence="11">cv. Tunisia</strain>
    </source>
</reference>
<feature type="region of interest" description="Disordered" evidence="7">
    <location>
        <begin position="67"/>
        <end position="91"/>
    </location>
</feature>
<sequence>MIKVRYIKLEGINMITTLPKRSMKPKARARELPFGRPPKVVLVVTTSLILITLISIYHPFEYQQPDYQSPEISSHNPPPPPSPPPPPPVTQVTVRDKNVVDPVVVDTDTTGANNKECDIFSGEWVPDPSAPYYTNETCMAIHEHQNCMKYGRPDSGFMKWRWKPFGCELLLFKPTQFLKIVRGKSMAFVGDSLARNHVQSLICLLSRVEYPKDISYTSDERFKRWNYVTHNFTLAMFTSPHLVKANQSDPDGPAHSGIFNLYLDEADEQWITQVDELDYLIISGGHWFFRSLIFYEKQRRVGCHLCQLKNVPYLSNFHGFRKALGTVFGAINSRKNYKGITYLRTLSPSHFEGGLWNAGGDCVRTKPSSRNETTLGGEETELYAIQKEEFRKAKAEGRKRGLKYRLLDTTQALLLRPDGHPSKYGHPPNEKWYNDCVHWCLPGPVDAWSNFLLEMMKIEGRISREEK</sequence>
<evidence type="ECO:0000256" key="1">
    <source>
        <dbReference type="ARBA" id="ARBA00004167"/>
    </source>
</evidence>
<feature type="transmembrane region" description="Helical" evidence="8">
    <location>
        <begin position="40"/>
        <end position="60"/>
    </location>
</feature>